<feature type="region of interest" description="Disordered" evidence="10">
    <location>
        <begin position="532"/>
        <end position="599"/>
    </location>
</feature>
<dbReference type="Proteomes" id="UP001190700">
    <property type="component" value="Unassembled WGS sequence"/>
</dbReference>
<dbReference type="InterPro" id="IPR023213">
    <property type="entry name" value="CAT-like_dom_sf"/>
</dbReference>
<dbReference type="SUPFAM" id="SSF52218">
    <property type="entry name" value="Flavoproteins"/>
    <property type="match status" value="1"/>
</dbReference>
<evidence type="ECO:0000313" key="14">
    <source>
        <dbReference type="Proteomes" id="UP001190700"/>
    </source>
</evidence>
<comment type="catalytic activity">
    <reaction evidence="9">
        <text>N,N-dimethyl-1,4-phenylenediamine + anthranilate + 2 NAD(+) = 2-(4-dimethylaminophenyl)diazenylbenzoate + 2 NADH + 2 H(+)</text>
        <dbReference type="Rhea" id="RHEA:55872"/>
        <dbReference type="ChEBI" id="CHEBI:15378"/>
        <dbReference type="ChEBI" id="CHEBI:15783"/>
        <dbReference type="ChEBI" id="CHEBI:16567"/>
        <dbReference type="ChEBI" id="CHEBI:57540"/>
        <dbReference type="ChEBI" id="CHEBI:57945"/>
        <dbReference type="ChEBI" id="CHEBI:71579"/>
        <dbReference type="EC" id="1.7.1.17"/>
    </reaction>
    <physiologicalReaction direction="right-to-left" evidence="9">
        <dbReference type="Rhea" id="RHEA:55874"/>
    </physiologicalReaction>
</comment>
<dbReference type="GO" id="GO:0016746">
    <property type="term" value="F:acyltransferase activity"/>
    <property type="evidence" value="ECO:0007669"/>
    <property type="project" value="UniProtKB-KW"/>
</dbReference>
<dbReference type="InterPro" id="IPR000542">
    <property type="entry name" value="Carn_acyl_trans"/>
</dbReference>
<dbReference type="Pfam" id="PF02525">
    <property type="entry name" value="Flavodoxin_2"/>
    <property type="match status" value="1"/>
</dbReference>
<dbReference type="PANTHER" id="PTHR22589">
    <property type="entry name" value="CARNITINE O-ACYLTRANSFERASE"/>
    <property type="match status" value="1"/>
</dbReference>
<protein>
    <recommendedName>
        <fullName evidence="8">FMN-dependent NADH-azoreductase</fullName>
        <ecNumber evidence="8">1.7.1.17</ecNumber>
    </recommendedName>
</protein>
<feature type="non-terminal residue" evidence="13">
    <location>
        <position position="688"/>
    </location>
</feature>
<dbReference type="Pfam" id="PF00755">
    <property type="entry name" value="Carn_acyltransf"/>
    <property type="match status" value="2"/>
</dbReference>
<dbReference type="GO" id="GO:0010181">
    <property type="term" value="F:FMN binding"/>
    <property type="evidence" value="ECO:0007669"/>
    <property type="project" value="InterPro"/>
</dbReference>
<dbReference type="EC" id="1.7.1.17" evidence="8"/>
<evidence type="ECO:0000256" key="2">
    <source>
        <dbReference type="ARBA" id="ARBA00022630"/>
    </source>
</evidence>
<dbReference type="InterPro" id="IPR029039">
    <property type="entry name" value="Flavoprotein-like_sf"/>
</dbReference>
<keyword evidence="4" id="KW-0808">Transferase</keyword>
<evidence type="ECO:0000313" key="13">
    <source>
        <dbReference type="EMBL" id="KAK3259888.1"/>
    </source>
</evidence>
<name>A0AAE0FI12_9CHLO</name>
<organism evidence="13 14">
    <name type="scientific">Cymbomonas tetramitiformis</name>
    <dbReference type="NCBI Taxonomy" id="36881"/>
    <lineage>
        <taxon>Eukaryota</taxon>
        <taxon>Viridiplantae</taxon>
        <taxon>Chlorophyta</taxon>
        <taxon>Pyramimonadophyceae</taxon>
        <taxon>Pyramimonadales</taxon>
        <taxon>Pyramimonadaceae</taxon>
        <taxon>Cymbomonas</taxon>
    </lineage>
</organism>
<dbReference type="Gene3D" id="3.30.559.70">
    <property type="entry name" value="Choline/Carnitine o-acyltransferase, domain 2"/>
    <property type="match status" value="2"/>
</dbReference>
<keyword evidence="2" id="KW-0285">Flavoprotein</keyword>
<keyword evidence="5" id="KW-0560">Oxidoreductase</keyword>
<keyword evidence="3" id="KW-0288">FMN</keyword>
<evidence type="ECO:0000256" key="5">
    <source>
        <dbReference type="ARBA" id="ARBA00023002"/>
    </source>
</evidence>
<evidence type="ECO:0000259" key="11">
    <source>
        <dbReference type="Pfam" id="PF00755"/>
    </source>
</evidence>
<sequence length="688" mass="74841">MVHLNSCADEVLFGQQVRAASAHVTLLARRFFFNPIATPPTVPPRVPLPLKAEPEEGTTETGNSNRLCVVTCSPLGEHSASNQITRQFLEAYYERYPEAEADTMDLALEPCAPWSLEHSQARFAVWSEGPESVPAEARASWQCTMDLIARLQSAQTWVLACPMWNFHAPSALKSLFDHLVQPFVTFDPVKGCGLLTGTTAYVLCSAGGLLGTEHDHLRHYIRDILAFIGITDVRMVEANGTANPSSREIVLEEAGGRSLQWLKSPPPAVLYQFPQLFSDNWQNLPRLPLPDLQRTMELYLESVRPLCLERDFREAQLAEHEELVAAFVEGPGAQLQARLLEQERVATEAGTYPHSYVEGVWDEMYHRLRCPAPVHVSPFFGIHGGATVEGQLPRAAAFIHSFVKWTRKVLSGRLEPDLSGGQQLCMSSFSKLFGSAKVPRPEMDCLVCEPEALHVVVLRQGRIYALEVVKKCRRVDQVLTPAAIEEHLARIVDAADKTAAIEAAAMAKVEEDYRLMMYYKAEARAAEEAALEQERAAEAAANESAEGADQEAEATPAEDSATEPKGSEGGGSGEGGGSSDGGSSGEGEASGEGADASEEVERLPLPLPLETPPPEPRLHRQARIGVLTSADRDTWAAARSALEAVEGNAEALRTVDRALLVVCLDHHDPPSSSTDKAAALLSGPAENR</sequence>
<gene>
    <name evidence="13" type="ORF">CYMTET_31132</name>
</gene>
<evidence type="ECO:0000256" key="8">
    <source>
        <dbReference type="ARBA" id="ARBA00024061"/>
    </source>
</evidence>
<dbReference type="EMBL" id="LGRX02018389">
    <property type="protein sequence ID" value="KAK3259888.1"/>
    <property type="molecule type" value="Genomic_DNA"/>
</dbReference>
<evidence type="ECO:0000256" key="3">
    <source>
        <dbReference type="ARBA" id="ARBA00022643"/>
    </source>
</evidence>
<proteinExistence type="inferred from homology"/>
<comment type="caution">
    <text evidence="13">The sequence shown here is derived from an EMBL/GenBank/DDBJ whole genome shotgun (WGS) entry which is preliminary data.</text>
</comment>
<reference evidence="13 14" key="1">
    <citation type="journal article" date="2015" name="Genome Biol. Evol.">
        <title>Comparative Genomics of a Bacterivorous Green Alga Reveals Evolutionary Causalities and Consequences of Phago-Mixotrophic Mode of Nutrition.</title>
        <authorList>
            <person name="Burns J.A."/>
            <person name="Paasch A."/>
            <person name="Narechania A."/>
            <person name="Kim E."/>
        </authorList>
    </citation>
    <scope>NUCLEOTIDE SEQUENCE [LARGE SCALE GENOMIC DNA]</scope>
    <source>
        <strain evidence="13 14">PLY_AMNH</strain>
    </source>
</reference>
<keyword evidence="7" id="KW-0012">Acyltransferase</keyword>
<evidence type="ECO:0000256" key="1">
    <source>
        <dbReference type="ARBA" id="ARBA00005232"/>
    </source>
</evidence>
<evidence type="ECO:0000256" key="4">
    <source>
        <dbReference type="ARBA" id="ARBA00022679"/>
    </source>
</evidence>
<dbReference type="PANTHER" id="PTHR22589:SF16">
    <property type="entry name" value="CARNITINE O-PALMITOYLTRANSFERASE 2, MITOCHONDRIAL"/>
    <property type="match status" value="1"/>
</dbReference>
<dbReference type="AlphaFoldDB" id="A0AAE0FI12"/>
<dbReference type="SUPFAM" id="SSF52777">
    <property type="entry name" value="CoA-dependent acyltransferases"/>
    <property type="match status" value="2"/>
</dbReference>
<feature type="region of interest" description="Disordered" evidence="10">
    <location>
        <begin position="666"/>
        <end position="688"/>
    </location>
</feature>
<feature type="compositionally biased region" description="Gly residues" evidence="10">
    <location>
        <begin position="567"/>
        <end position="590"/>
    </location>
</feature>
<dbReference type="InterPro" id="IPR039551">
    <property type="entry name" value="Cho/carn_acyl_trans"/>
</dbReference>
<keyword evidence="14" id="KW-1185">Reference proteome</keyword>
<dbReference type="Gene3D" id="3.30.559.10">
    <property type="entry name" value="Chloramphenicol acetyltransferase-like domain"/>
    <property type="match status" value="1"/>
</dbReference>
<evidence type="ECO:0000256" key="9">
    <source>
        <dbReference type="ARBA" id="ARBA00048542"/>
    </source>
</evidence>
<keyword evidence="6" id="KW-0520">NAD</keyword>
<dbReference type="InterPro" id="IPR042231">
    <property type="entry name" value="Cho/carn_acyl_trans_2"/>
</dbReference>
<dbReference type="GO" id="GO:0016655">
    <property type="term" value="F:oxidoreductase activity, acting on NAD(P)H, quinone or similar compound as acceptor"/>
    <property type="evidence" value="ECO:0007669"/>
    <property type="project" value="InterPro"/>
</dbReference>
<evidence type="ECO:0000256" key="7">
    <source>
        <dbReference type="ARBA" id="ARBA00023315"/>
    </source>
</evidence>
<feature type="domain" description="Choline/carnitine acyltransferase" evidence="11">
    <location>
        <begin position="618"/>
        <end position="676"/>
    </location>
</feature>
<dbReference type="InterPro" id="IPR003680">
    <property type="entry name" value="Flavodoxin_fold"/>
</dbReference>
<dbReference type="Gene3D" id="3.40.50.360">
    <property type="match status" value="1"/>
</dbReference>
<dbReference type="HAMAP" id="MF_01216">
    <property type="entry name" value="Azoreductase_type1"/>
    <property type="match status" value="1"/>
</dbReference>
<feature type="domain" description="Choline/carnitine acyltransferase" evidence="11">
    <location>
        <begin position="287"/>
        <end position="498"/>
    </location>
</feature>
<feature type="domain" description="Flavodoxin-like fold" evidence="12">
    <location>
        <begin position="66"/>
        <end position="257"/>
    </location>
</feature>
<comment type="similarity">
    <text evidence="1">Belongs to the carnitine/choline acetyltransferase family.</text>
</comment>
<accession>A0AAE0FI12</accession>
<dbReference type="InterPro" id="IPR023048">
    <property type="entry name" value="NADH:quinone_OxRdtase_FMN_depd"/>
</dbReference>
<evidence type="ECO:0000256" key="6">
    <source>
        <dbReference type="ARBA" id="ARBA00023027"/>
    </source>
</evidence>
<evidence type="ECO:0000256" key="10">
    <source>
        <dbReference type="SAM" id="MobiDB-lite"/>
    </source>
</evidence>
<evidence type="ECO:0000259" key="12">
    <source>
        <dbReference type="Pfam" id="PF02525"/>
    </source>
</evidence>